<dbReference type="Proteomes" id="UP000326877">
    <property type="component" value="Unassembled WGS sequence"/>
</dbReference>
<evidence type="ECO:0008006" key="2">
    <source>
        <dbReference type="Google" id="ProtNLM"/>
    </source>
</evidence>
<dbReference type="OrthoDB" id="3231004at2759"/>
<dbReference type="EMBL" id="ML735223">
    <property type="protein sequence ID" value="KAE8394445.1"/>
    <property type="molecule type" value="Genomic_DNA"/>
</dbReference>
<name>A0A5N7CK16_PETAA</name>
<sequence length="479" mass="54394">MSEYVPFYAGMRLGQGFNSYLQETRTQECVDVEQDPPSGAYARKYDYEEIKDYQSLVKSFELSAGAAVKLIDKGGEAGFKYLNKRTFEKSTWTFIVQVESEQQESPIPKSSFNERETNDPNEYYGDRYIAGFKYGGRFFARFSITLTNLSEQDELSADLSLAFSMYGANVEPSLGMRRAAERVEQSSEISVTVIEQGGGQLRSPHVDPEPGESTFLKLKEMADKFYEEARTNPHGYIRAARLDKYATLSDFNGYFTPFDYDRASGLSWSLLHDFSLYKDLEELVKNVPDNKYDGGVNKKKELEEARVKEADKIKQKIEAIAKDPEEAETPVEYPPAKEFELRVYTAIKTSTFIVQRLPVGSNFTEYANIHLDPGAEKKFELQAFDFDGVLGSTVVSFGKSRTHEEYAVLIGKRISSEPSWEEKSALWVFQEHVDEYSEQGILVSRARIENLLRLQKGDPKDLPTLPGRPAFFFHVTAAT</sequence>
<protein>
    <recommendedName>
        <fullName evidence="2">MACPF domain-containing protein</fullName>
    </recommendedName>
</protein>
<proteinExistence type="predicted"/>
<accession>A0A5N7CK16</accession>
<reference evidence="1" key="1">
    <citation type="submission" date="2019-04" db="EMBL/GenBank/DDBJ databases">
        <title>Friends and foes A comparative genomics studyof 23 Aspergillus species from section Flavi.</title>
        <authorList>
            <consortium name="DOE Joint Genome Institute"/>
            <person name="Kjaerbolling I."/>
            <person name="Vesth T."/>
            <person name="Frisvad J.C."/>
            <person name="Nybo J.L."/>
            <person name="Theobald S."/>
            <person name="Kildgaard S."/>
            <person name="Isbrandt T."/>
            <person name="Kuo A."/>
            <person name="Sato A."/>
            <person name="Lyhne E.K."/>
            <person name="Kogle M.E."/>
            <person name="Wiebenga A."/>
            <person name="Kun R.S."/>
            <person name="Lubbers R.J."/>
            <person name="Makela M.R."/>
            <person name="Barry K."/>
            <person name="Chovatia M."/>
            <person name="Clum A."/>
            <person name="Daum C."/>
            <person name="Haridas S."/>
            <person name="He G."/>
            <person name="LaButti K."/>
            <person name="Lipzen A."/>
            <person name="Mondo S."/>
            <person name="Riley R."/>
            <person name="Salamov A."/>
            <person name="Simmons B.A."/>
            <person name="Magnuson J.K."/>
            <person name="Henrissat B."/>
            <person name="Mortensen U.H."/>
            <person name="Larsen T.O."/>
            <person name="Devries R.P."/>
            <person name="Grigoriev I.V."/>
            <person name="Machida M."/>
            <person name="Baker S.E."/>
            <person name="Andersen M.R."/>
        </authorList>
    </citation>
    <scope>NUCLEOTIDE SEQUENCE [LARGE SCALE GENOMIC DNA]</scope>
    <source>
        <strain evidence="1">IBT 14317</strain>
    </source>
</reference>
<dbReference type="AlphaFoldDB" id="A0A5N7CK16"/>
<gene>
    <name evidence="1" type="ORF">BDV23DRAFT_147188</name>
</gene>
<organism evidence="1">
    <name type="scientific">Petromyces alliaceus</name>
    <name type="common">Aspergillus alliaceus</name>
    <dbReference type="NCBI Taxonomy" id="209559"/>
    <lineage>
        <taxon>Eukaryota</taxon>
        <taxon>Fungi</taxon>
        <taxon>Dikarya</taxon>
        <taxon>Ascomycota</taxon>
        <taxon>Pezizomycotina</taxon>
        <taxon>Eurotiomycetes</taxon>
        <taxon>Eurotiomycetidae</taxon>
        <taxon>Eurotiales</taxon>
        <taxon>Aspergillaceae</taxon>
        <taxon>Aspergillus</taxon>
        <taxon>Aspergillus subgen. Circumdati</taxon>
    </lineage>
</organism>
<evidence type="ECO:0000313" key="1">
    <source>
        <dbReference type="EMBL" id="KAE8394445.1"/>
    </source>
</evidence>